<name>A0A0T9L3V6_YERKR</name>
<evidence type="ECO:0000256" key="1">
    <source>
        <dbReference type="SAM" id="SignalP"/>
    </source>
</evidence>
<dbReference type="RefSeq" id="WP_074014061.1">
    <property type="nucleotide sequence ID" value="NZ_CAWMAB010000005.1"/>
</dbReference>
<evidence type="ECO:0000313" key="3">
    <source>
        <dbReference type="EMBL" id="CNE56280.1"/>
    </source>
</evidence>
<feature type="domain" description="Lysozyme inhibitor LprI-like N-terminal" evidence="2">
    <location>
        <begin position="44"/>
        <end position="124"/>
    </location>
</feature>
<gene>
    <name evidence="3" type="ORF">ERS008491_01610</name>
</gene>
<evidence type="ECO:0000259" key="2">
    <source>
        <dbReference type="Pfam" id="PF07007"/>
    </source>
</evidence>
<feature type="signal peptide" evidence="1">
    <location>
        <begin position="1"/>
        <end position="20"/>
    </location>
</feature>
<dbReference type="EMBL" id="CPYI01000005">
    <property type="protein sequence ID" value="CNE56280.1"/>
    <property type="molecule type" value="Genomic_DNA"/>
</dbReference>
<protein>
    <submittedName>
        <fullName evidence="3">Uncharacterized protein conserved in bacteria</fullName>
    </submittedName>
</protein>
<evidence type="ECO:0000313" key="4">
    <source>
        <dbReference type="Proteomes" id="UP000045824"/>
    </source>
</evidence>
<keyword evidence="1" id="KW-0732">Signal</keyword>
<dbReference type="Proteomes" id="UP000045824">
    <property type="component" value="Unassembled WGS sequence"/>
</dbReference>
<sequence length="133" mass="15301">MNLINKTAFVLLLFPFFSHAALIDYSKIESDCREDSPGISNSIVMGCADLVSDTAKKDMNIVYQKIYKIIEVRDLPYVTKNFETAQKSWLTLRENWCDVQGFIIGTPMYSICRMDMNISRVNELNGFLEQIQN</sequence>
<dbReference type="AlphaFoldDB" id="A0A0T9L3V6"/>
<proteinExistence type="predicted"/>
<dbReference type="Gene3D" id="1.20.1270.180">
    <property type="match status" value="1"/>
</dbReference>
<organism evidence="3 4">
    <name type="scientific">Yersinia kristensenii</name>
    <dbReference type="NCBI Taxonomy" id="28152"/>
    <lineage>
        <taxon>Bacteria</taxon>
        <taxon>Pseudomonadati</taxon>
        <taxon>Pseudomonadota</taxon>
        <taxon>Gammaproteobacteria</taxon>
        <taxon>Enterobacterales</taxon>
        <taxon>Yersiniaceae</taxon>
        <taxon>Yersinia</taxon>
    </lineage>
</organism>
<accession>A0A0T9L3V6</accession>
<dbReference type="Pfam" id="PF07007">
    <property type="entry name" value="LprI"/>
    <property type="match status" value="1"/>
</dbReference>
<dbReference type="InterPro" id="IPR009739">
    <property type="entry name" value="LprI-like_N"/>
</dbReference>
<reference evidence="3 4" key="1">
    <citation type="submission" date="2015-03" db="EMBL/GenBank/DDBJ databases">
        <authorList>
            <person name="Murphy D."/>
        </authorList>
    </citation>
    <scope>NUCLEOTIDE SEQUENCE [LARGE SCALE GENOMIC DNA]</scope>
    <source>
        <strain evidence="3 4">FCF326</strain>
    </source>
</reference>
<feature type="chain" id="PRO_5006692239" evidence="1">
    <location>
        <begin position="21"/>
        <end position="133"/>
    </location>
</feature>